<organism evidence="1 2">
    <name type="scientific">Mycobacterium leprae</name>
    <dbReference type="NCBI Taxonomy" id="1769"/>
    <lineage>
        <taxon>Bacteria</taxon>
        <taxon>Bacillati</taxon>
        <taxon>Actinomycetota</taxon>
        <taxon>Actinomycetes</taxon>
        <taxon>Mycobacteriales</taxon>
        <taxon>Mycobacteriaceae</taxon>
        <taxon>Mycobacterium</taxon>
    </lineage>
</organism>
<reference evidence="1 2" key="1">
    <citation type="submission" date="2018-05" db="EMBL/GenBank/DDBJ databases">
        <title>Evolution of small genomes with special reference to Mycobacterium leprae.</title>
        <authorList>
            <person name="Mohanty P.S."/>
            <person name="Bansal A.K."/>
            <person name="Gupta U.D."/>
            <person name="Naaz F."/>
            <person name="Dwivedi V.D."/>
            <person name="Singh H."/>
            <person name="Gupta G."/>
            <person name="Sharma S."/>
            <person name="Arora M."/>
        </authorList>
    </citation>
    <scope>NUCLEOTIDE SEQUENCE [LARGE SCALE GENOMIC DNA]</scope>
    <source>
        <strain evidence="1 2">MRHRU-235-G</strain>
    </source>
</reference>
<dbReference type="Proteomes" id="UP000249682">
    <property type="component" value="Chromosome"/>
</dbReference>
<dbReference type="EMBL" id="CP029543">
    <property type="protein sequence ID" value="AWV48127.1"/>
    <property type="molecule type" value="Genomic_DNA"/>
</dbReference>
<sequence length="65" mass="7121">MVTALAPHGALDLADTRAPQFRDADRLSNREIGEAVGMLMLPQQHLRTNRNKLTLASGDQLPPET</sequence>
<dbReference type="AlphaFoldDB" id="A0AAD0P727"/>
<name>A0AAD0P727_MYCLR</name>
<gene>
    <name evidence="1" type="ORF">DIJ64_08830</name>
</gene>
<proteinExistence type="predicted"/>
<accession>A0AAD0P727</accession>
<protein>
    <submittedName>
        <fullName evidence="1">Uncharacterized protein</fullName>
    </submittedName>
</protein>
<evidence type="ECO:0000313" key="2">
    <source>
        <dbReference type="Proteomes" id="UP000249682"/>
    </source>
</evidence>
<dbReference type="RefSeq" id="WP_041322859.1">
    <property type="nucleotide sequence ID" value="NZ_CP029543.1"/>
</dbReference>
<evidence type="ECO:0000313" key="1">
    <source>
        <dbReference type="EMBL" id="AWV48127.1"/>
    </source>
</evidence>